<dbReference type="AlphaFoldDB" id="A0A8H4QY84"/>
<dbReference type="EMBL" id="JAACJL010000017">
    <property type="protein sequence ID" value="KAF4618865.1"/>
    <property type="molecule type" value="Genomic_DNA"/>
</dbReference>
<evidence type="ECO:0000313" key="3">
    <source>
        <dbReference type="EMBL" id="KAF4618865.1"/>
    </source>
</evidence>
<proteinExistence type="predicted"/>
<reference evidence="3 4" key="1">
    <citation type="submission" date="2019-12" db="EMBL/GenBank/DDBJ databases">
        <authorList>
            <person name="Floudas D."/>
            <person name="Bentzer J."/>
            <person name="Ahren D."/>
            <person name="Johansson T."/>
            <person name="Persson P."/>
            <person name="Tunlid A."/>
        </authorList>
    </citation>
    <scope>NUCLEOTIDE SEQUENCE [LARGE SCALE GENOMIC DNA]</scope>
    <source>
        <strain evidence="3 4">CBS 102.39</strain>
    </source>
</reference>
<keyword evidence="4" id="KW-1185">Reference proteome</keyword>
<feature type="transmembrane region" description="Helical" evidence="2">
    <location>
        <begin position="521"/>
        <end position="551"/>
    </location>
</feature>
<evidence type="ECO:0008006" key="5">
    <source>
        <dbReference type="Google" id="ProtNLM"/>
    </source>
</evidence>
<name>A0A8H4QY84_9AGAR</name>
<keyword evidence="2" id="KW-1133">Transmembrane helix</keyword>
<feature type="compositionally biased region" description="Polar residues" evidence="1">
    <location>
        <begin position="278"/>
        <end position="288"/>
    </location>
</feature>
<organism evidence="3 4">
    <name type="scientific">Agrocybe pediades</name>
    <dbReference type="NCBI Taxonomy" id="84607"/>
    <lineage>
        <taxon>Eukaryota</taxon>
        <taxon>Fungi</taxon>
        <taxon>Dikarya</taxon>
        <taxon>Basidiomycota</taxon>
        <taxon>Agaricomycotina</taxon>
        <taxon>Agaricomycetes</taxon>
        <taxon>Agaricomycetidae</taxon>
        <taxon>Agaricales</taxon>
        <taxon>Agaricineae</taxon>
        <taxon>Strophariaceae</taxon>
        <taxon>Agrocybe</taxon>
    </lineage>
</organism>
<feature type="transmembrane region" description="Helical" evidence="2">
    <location>
        <begin position="445"/>
        <end position="465"/>
    </location>
</feature>
<feature type="compositionally biased region" description="Basic residues" evidence="1">
    <location>
        <begin position="290"/>
        <end position="300"/>
    </location>
</feature>
<protein>
    <recommendedName>
        <fullName evidence="5">Transmembrane protein</fullName>
    </recommendedName>
</protein>
<dbReference type="Proteomes" id="UP000521872">
    <property type="component" value="Unassembled WGS sequence"/>
</dbReference>
<sequence length="609" mass="67551">MSDFEIRHVRIEFDLPGVHSHLPSSSEATGATYAYHTPPALLSEPPRANLATEHLSLQSKAKRNGSTHNGPWKLTIVHLEGMRLMRPEKVWRPIITVEVDAHHFHETTLGSDGQNINQKEVFAFDNVRHSSKVEFKIWHRSQSKKKKRKVLVATASHCLNEMLKKQQHEPAGKSTTLKLDILEVSIPLQCRTADKASSSSNSKGRKQGGAILKMKIKPPPSFFKRRAVPSEGDSCEDDTTGKTMKARPHWKDTDDSESASESDGSSIHTDIIIENADAGSTPTTSQPSGLRKRARRKKTIKGYLLDSDEPISESEESCSGSSSSSYVHFEKRPLISDTSQTCIGDDEDFDYANSLIMRSGSSGEIIRFDEEQHIDEQEGFTRKGKGWLAFMSDLPLPLYTEKIVVPPNLTKPEKVICSFTMYSELASACCDDDFARVFGRLQHEWTFIGGLLVALAAVDTAVFSISPDSIFTVDSYARSAIAASSIASGLGIACDAWFLFRYNWAELQTFIIRARDVFDSYFFFALSARVPALCMFISSLSLMVFLGVVAFEAWPQGVLFVSFFVGIIMTLQFLAYGVHWVGTTVAEGSRKGGRGVVLVVRSVKRRLTG</sequence>
<accession>A0A8H4QY84</accession>
<feature type="transmembrane region" description="Helical" evidence="2">
    <location>
        <begin position="557"/>
        <end position="581"/>
    </location>
</feature>
<comment type="caution">
    <text evidence="3">The sequence shown here is derived from an EMBL/GenBank/DDBJ whole genome shotgun (WGS) entry which is preliminary data.</text>
</comment>
<feature type="compositionally biased region" description="Acidic residues" evidence="1">
    <location>
        <begin position="306"/>
        <end position="316"/>
    </location>
</feature>
<feature type="transmembrane region" description="Helical" evidence="2">
    <location>
        <begin position="477"/>
        <end position="500"/>
    </location>
</feature>
<feature type="region of interest" description="Disordered" evidence="1">
    <location>
        <begin position="192"/>
        <end position="325"/>
    </location>
</feature>
<keyword evidence="2" id="KW-0812">Transmembrane</keyword>
<evidence type="ECO:0000256" key="2">
    <source>
        <dbReference type="SAM" id="Phobius"/>
    </source>
</evidence>
<evidence type="ECO:0000256" key="1">
    <source>
        <dbReference type="SAM" id="MobiDB-lite"/>
    </source>
</evidence>
<keyword evidence="2" id="KW-0472">Membrane</keyword>
<evidence type="ECO:0000313" key="4">
    <source>
        <dbReference type="Proteomes" id="UP000521872"/>
    </source>
</evidence>
<gene>
    <name evidence="3" type="ORF">D9613_010089</name>
</gene>